<organism evidence="1 2">
    <name type="scientific">Bacteroides faecis</name>
    <dbReference type="NCBI Taxonomy" id="674529"/>
    <lineage>
        <taxon>Bacteria</taxon>
        <taxon>Pseudomonadati</taxon>
        <taxon>Bacteroidota</taxon>
        <taxon>Bacteroidia</taxon>
        <taxon>Bacteroidales</taxon>
        <taxon>Bacteroidaceae</taxon>
        <taxon>Bacteroides</taxon>
    </lineage>
</organism>
<evidence type="ECO:0000313" key="1">
    <source>
        <dbReference type="EMBL" id="CUO80741.1"/>
    </source>
</evidence>
<gene>
    <name evidence="1" type="ORF">ERS852461_01162</name>
</gene>
<dbReference type="EMBL" id="CZAE01000004">
    <property type="protein sequence ID" value="CUO80741.1"/>
    <property type="molecule type" value="Genomic_DNA"/>
</dbReference>
<reference evidence="1 2" key="1">
    <citation type="submission" date="2015-09" db="EMBL/GenBank/DDBJ databases">
        <authorList>
            <consortium name="Pathogen Informatics"/>
        </authorList>
    </citation>
    <scope>NUCLEOTIDE SEQUENCE [LARGE SCALE GENOMIC DNA]</scope>
    <source>
        <strain evidence="1 2">2789STDY5834846</strain>
    </source>
</reference>
<sequence>MDAVEPLSSLEVLATRLKDNDNNRHPRQSFIYNTSVTDMLIYSYPRGVSVVSSLCRQKLLSFKAERQYVIYSNKVIKSTTRLLHLADVQKVYDKDICFWGIIWKNGNK</sequence>
<proteinExistence type="predicted"/>
<accession>A0A174I2S6</accession>
<dbReference type="AlphaFoldDB" id="A0A174I2S6"/>
<dbReference type="Proteomes" id="UP000095606">
    <property type="component" value="Unassembled WGS sequence"/>
</dbReference>
<protein>
    <submittedName>
        <fullName evidence="1">Uncharacterized protein</fullName>
    </submittedName>
</protein>
<name>A0A174I2S6_9BACE</name>
<dbReference type="RefSeq" id="WP_055269057.1">
    <property type="nucleotide sequence ID" value="NZ_JANUNI010000001.1"/>
</dbReference>
<evidence type="ECO:0000313" key="2">
    <source>
        <dbReference type="Proteomes" id="UP000095606"/>
    </source>
</evidence>